<dbReference type="RefSeq" id="WP_114067449.1">
    <property type="nucleotide sequence ID" value="NZ_CP030850.1"/>
</dbReference>
<evidence type="ECO:0000313" key="1">
    <source>
        <dbReference type="EMBL" id="AXE18666.1"/>
    </source>
</evidence>
<organism evidence="1 2">
    <name type="scientific">Runella rosea</name>
    <dbReference type="NCBI Taxonomy" id="2259595"/>
    <lineage>
        <taxon>Bacteria</taxon>
        <taxon>Pseudomonadati</taxon>
        <taxon>Bacteroidota</taxon>
        <taxon>Cytophagia</taxon>
        <taxon>Cytophagales</taxon>
        <taxon>Spirosomataceae</taxon>
        <taxon>Runella</taxon>
    </lineage>
</organism>
<name>A0A344TJ45_9BACT</name>
<dbReference type="EMBL" id="CP030850">
    <property type="protein sequence ID" value="AXE18666.1"/>
    <property type="molecule type" value="Genomic_DNA"/>
</dbReference>
<dbReference type="AlphaFoldDB" id="A0A344TJ45"/>
<dbReference type="Proteomes" id="UP000251993">
    <property type="component" value="Chromosome"/>
</dbReference>
<proteinExistence type="predicted"/>
<gene>
    <name evidence="1" type="ORF">DR864_13340</name>
</gene>
<keyword evidence="2" id="KW-1185">Reference proteome</keyword>
<sequence>MKEQPMIQSPKFEVNLGGIDLTEPQAQELEKAIQQATMQFLAKLDSGFLKNNEVFALKPMDTMGVGLGSKEFAFDKRWWFGFKLMKQIRKDQVLRVNEIIARGLPSELVTVVPIKEYKL</sequence>
<reference evidence="1 2" key="1">
    <citation type="submission" date="2018-07" db="EMBL/GenBank/DDBJ databases">
        <title>Genome sequencing of Runella.</title>
        <authorList>
            <person name="Baek M.-G."/>
            <person name="Yi H."/>
        </authorList>
    </citation>
    <scope>NUCLEOTIDE SEQUENCE [LARGE SCALE GENOMIC DNA]</scope>
    <source>
        <strain evidence="1 2">HYN0085</strain>
    </source>
</reference>
<dbReference type="KEGG" id="run:DR864_13340"/>
<dbReference type="OrthoDB" id="957649at2"/>
<evidence type="ECO:0000313" key="2">
    <source>
        <dbReference type="Proteomes" id="UP000251993"/>
    </source>
</evidence>
<accession>A0A344TJ45</accession>
<protein>
    <submittedName>
        <fullName evidence="1">Uncharacterized protein</fullName>
    </submittedName>
</protein>